<dbReference type="NCBIfam" id="TIGR01407">
    <property type="entry name" value="dinG_rel"/>
    <property type="match status" value="1"/>
</dbReference>
<dbReference type="Pfam" id="PF13307">
    <property type="entry name" value="Helicase_C_2"/>
    <property type="match status" value="1"/>
</dbReference>
<dbReference type="Proteomes" id="UP000823614">
    <property type="component" value="Unassembled WGS sequence"/>
</dbReference>
<keyword evidence="5 10" id="KW-0547">Nucleotide-binding</keyword>
<dbReference type="InterPro" id="IPR014001">
    <property type="entry name" value="Helicase_ATP-bd"/>
</dbReference>
<evidence type="ECO:0000313" key="13">
    <source>
        <dbReference type="EMBL" id="MBO8440899.1"/>
    </source>
</evidence>
<dbReference type="HAMAP" id="MF_02206">
    <property type="entry name" value="DinG_exonucl"/>
    <property type="match status" value="1"/>
</dbReference>
<sequence length="936" mass="108488">MDKNTVYAVVDTEATGTSFHNDDRIIQFACTFIQHDKIINHYNTLINPKCTISEHIEQLTGIKNRQLKNAPHFEDVADIIYKMLQNTVFVAHNVDFDFNFLNIELENAGYPKLEIPAVDTVSLSRILFPTAPEYKLSSLTSQLNINHDRPHTADSDADATAELFISLMHKLFSLPLNTIKQLVKLNLSLPMNTNDLLVLAEQKIKQGKSKLPSHLYIKNHLVLCKKNNYFDLSITERNAKRYPLSNDDKKKLFKDNLDLRPNQMRMMNLIYKNFSGRSSKHMLIEAPVGSGKSLGYLFPLAFLLNSHRPLVVSTSTNLLQEQLLNQSIVTLKNILPFDLQVVLVKGVQHYINLDKFNQLLSINSSKRDQLLKAKLLVWLLETKTGDLDELNLTEDCINFVDQVNYHNNNELNKTNIFYEDDFLAYRNKKITTANILIVNHDYLIKNINKFYKLINNKAYLVIDEAHQFINKVIINSEVKVNFKDINRYLHKLQSDLINQNIDHDIIHVVDDDVIVHLVQRLFGLLVQLESNIESLKQELYRSFLLNRQVKNINEKNIKCIINSDQLINLVKNSRNYHDLIKLINKIKTSTQKLLNYYFNNLSKWTINDQQIMINFKNHYQYLLNLFTNVLVVENKLQNSKDNYVFFIEQEQYGNLNSIELGCSLLNTNNWFKDNLYGYFPKVLFTGATLFNAKSSVKYVLNNLNLTSDEVKIERIKNTTFYKNMHFLMVNDAPKTNYIYSDEMLAYWSKLIKNIIYSVDRPILVLFNSDEILKTIYDRLKIDSVFEKRDLYAQFITGSKNKILQNFLQSKNAVLLGSGSYWEGINIPDNLLKVLIIPQIPFDSPNSLLIKAKVNQLNHQGHNAFYNFMLPKAILKLRQGIGRIIRSSTDKGIIITLDSRIVNKGYGKTIQGILPLELMDHKSVNSKQLLEEIKKYL</sequence>
<dbReference type="InterPro" id="IPR006310">
    <property type="entry name" value="DinG"/>
</dbReference>
<dbReference type="PANTHER" id="PTHR11472">
    <property type="entry name" value="DNA REPAIR DEAD HELICASE RAD3/XP-D SUBFAMILY MEMBER"/>
    <property type="match status" value="1"/>
</dbReference>
<dbReference type="InterPro" id="IPR006555">
    <property type="entry name" value="ATP-dep_Helicase_C"/>
</dbReference>
<reference evidence="13" key="2">
    <citation type="journal article" date="2021" name="PeerJ">
        <title>Extensive microbial diversity within the chicken gut microbiome revealed by metagenomics and culture.</title>
        <authorList>
            <person name="Gilroy R."/>
            <person name="Ravi A."/>
            <person name="Getino M."/>
            <person name="Pursley I."/>
            <person name="Horton D.L."/>
            <person name="Alikhan N.F."/>
            <person name="Baker D."/>
            <person name="Gharbi K."/>
            <person name="Hall N."/>
            <person name="Watson M."/>
            <person name="Adriaenssens E.M."/>
            <person name="Foster-Nyarko E."/>
            <person name="Jarju S."/>
            <person name="Secka A."/>
            <person name="Antonio M."/>
            <person name="Oren A."/>
            <person name="Chaudhuri R.R."/>
            <person name="La Ragione R."/>
            <person name="Hildebrand F."/>
            <person name="Pallen M.J."/>
        </authorList>
    </citation>
    <scope>NUCLEOTIDE SEQUENCE</scope>
    <source>
        <strain evidence="13">C6-149</strain>
    </source>
</reference>
<dbReference type="InterPro" id="IPR027417">
    <property type="entry name" value="P-loop_NTPase"/>
</dbReference>
<feature type="domain" description="Helicase ATP-binding" evidence="12">
    <location>
        <begin position="249"/>
        <end position="512"/>
    </location>
</feature>
<dbReference type="CDD" id="cd06127">
    <property type="entry name" value="DEDDh"/>
    <property type="match status" value="1"/>
</dbReference>
<dbReference type="InterPro" id="IPR012337">
    <property type="entry name" value="RNaseH-like_sf"/>
</dbReference>
<evidence type="ECO:0000256" key="9">
    <source>
        <dbReference type="ARBA" id="ARBA00022932"/>
    </source>
</evidence>
<gene>
    <name evidence="10 11" type="primary">dinG</name>
    <name evidence="13" type="ORF">IAA89_00385</name>
</gene>
<dbReference type="GO" id="GO:0003678">
    <property type="term" value="F:DNA helicase activity"/>
    <property type="evidence" value="ECO:0007669"/>
    <property type="project" value="TreeGrafter"/>
</dbReference>
<evidence type="ECO:0000256" key="10">
    <source>
        <dbReference type="HAMAP-Rule" id="MF_02206"/>
    </source>
</evidence>
<dbReference type="InterPro" id="IPR006054">
    <property type="entry name" value="DnaQ"/>
</dbReference>
<keyword evidence="3" id="KW-0235">DNA replication</keyword>
<dbReference type="SMART" id="SM00479">
    <property type="entry name" value="EXOIII"/>
    <property type="match status" value="1"/>
</dbReference>
<dbReference type="InterPro" id="IPR014013">
    <property type="entry name" value="Helic_SF1/SF2_ATP-bd_DinG/Rad3"/>
</dbReference>
<dbReference type="SMART" id="SM00491">
    <property type="entry name" value="HELICc2"/>
    <property type="match status" value="1"/>
</dbReference>
<dbReference type="InterPro" id="IPR013520">
    <property type="entry name" value="Ribonucl_H"/>
</dbReference>
<dbReference type="Pfam" id="PF00929">
    <property type="entry name" value="RNase_T"/>
    <property type="match status" value="1"/>
</dbReference>
<dbReference type="SUPFAM" id="SSF52540">
    <property type="entry name" value="P-loop containing nucleoside triphosphate hydrolases"/>
    <property type="match status" value="2"/>
</dbReference>
<dbReference type="EMBL" id="JADIMP010000007">
    <property type="protein sequence ID" value="MBO8440899.1"/>
    <property type="molecule type" value="Genomic_DNA"/>
</dbReference>
<keyword evidence="4 10" id="KW-0540">Nuclease</keyword>
<keyword evidence="2" id="KW-0548">Nucleotidyltransferase</keyword>
<reference evidence="13" key="1">
    <citation type="submission" date="2020-10" db="EMBL/GenBank/DDBJ databases">
        <authorList>
            <person name="Gilroy R."/>
        </authorList>
    </citation>
    <scope>NUCLEOTIDE SEQUENCE</scope>
    <source>
        <strain evidence="13">C6-149</strain>
    </source>
</reference>
<comment type="function">
    <text evidence="10 11">3'-5' exonuclease.</text>
</comment>
<dbReference type="PANTHER" id="PTHR11472:SF34">
    <property type="entry name" value="REGULATOR OF TELOMERE ELONGATION HELICASE 1"/>
    <property type="match status" value="1"/>
</dbReference>
<dbReference type="NCBIfam" id="TIGR00573">
    <property type="entry name" value="dnaq"/>
    <property type="match status" value="1"/>
</dbReference>
<comment type="caution">
    <text evidence="13">The sequence shown here is derived from an EMBL/GenBank/DDBJ whole genome shotgun (WGS) entry which is preliminary data.</text>
</comment>
<feature type="short sequence motif" description="DEAH box" evidence="10">
    <location>
        <begin position="463"/>
        <end position="466"/>
    </location>
</feature>
<dbReference type="GO" id="GO:0005524">
    <property type="term" value="F:ATP binding"/>
    <property type="evidence" value="ECO:0007669"/>
    <property type="project" value="UniProtKB-UniRule"/>
</dbReference>
<protein>
    <recommendedName>
        <fullName evidence="10 11">3'-5' exonuclease DinG</fullName>
        <ecNumber evidence="10 11">3.1.-.-</ecNumber>
    </recommendedName>
</protein>
<keyword evidence="9" id="KW-0239">DNA-directed DNA polymerase</keyword>
<dbReference type="FunFam" id="3.30.420.10:FF:000045">
    <property type="entry name" value="3'-5' exonuclease DinG"/>
    <property type="match status" value="1"/>
</dbReference>
<keyword evidence="6 10" id="KW-0378">Hydrolase</keyword>
<dbReference type="SUPFAM" id="SSF53098">
    <property type="entry name" value="Ribonuclease H-like"/>
    <property type="match status" value="1"/>
</dbReference>
<dbReference type="GO" id="GO:0016818">
    <property type="term" value="F:hydrolase activity, acting on acid anhydrides, in phosphorus-containing anhydrides"/>
    <property type="evidence" value="ECO:0007669"/>
    <property type="project" value="InterPro"/>
</dbReference>
<dbReference type="InterPro" id="IPR036397">
    <property type="entry name" value="RNaseH_sf"/>
</dbReference>
<proteinExistence type="inferred from homology"/>
<evidence type="ECO:0000256" key="2">
    <source>
        <dbReference type="ARBA" id="ARBA00022695"/>
    </source>
</evidence>
<dbReference type="GO" id="GO:0003887">
    <property type="term" value="F:DNA-directed DNA polymerase activity"/>
    <property type="evidence" value="ECO:0007669"/>
    <property type="project" value="UniProtKB-KW"/>
</dbReference>
<dbReference type="GO" id="GO:0008408">
    <property type="term" value="F:3'-5' exonuclease activity"/>
    <property type="evidence" value="ECO:0007669"/>
    <property type="project" value="UniProtKB-UniRule"/>
</dbReference>
<accession>A0A9D9E3X6</accession>
<keyword evidence="13" id="KW-0347">Helicase</keyword>
<evidence type="ECO:0000259" key="12">
    <source>
        <dbReference type="PROSITE" id="PS51193"/>
    </source>
</evidence>
<keyword evidence="8 10" id="KW-0067">ATP-binding</keyword>
<evidence type="ECO:0000256" key="1">
    <source>
        <dbReference type="ARBA" id="ARBA00022679"/>
    </source>
</evidence>
<dbReference type="PROSITE" id="PS51193">
    <property type="entry name" value="HELICASE_ATP_BIND_2"/>
    <property type="match status" value="1"/>
</dbReference>
<evidence type="ECO:0000256" key="7">
    <source>
        <dbReference type="ARBA" id="ARBA00022839"/>
    </source>
</evidence>
<dbReference type="Gene3D" id="3.40.50.300">
    <property type="entry name" value="P-loop containing nucleotide triphosphate hydrolases"/>
    <property type="match status" value="2"/>
</dbReference>
<dbReference type="Gene3D" id="3.30.420.10">
    <property type="entry name" value="Ribonuclease H-like superfamily/Ribonuclease H"/>
    <property type="match status" value="1"/>
</dbReference>
<comment type="similarity">
    <text evidence="10 11">Belongs to the helicase family. DinG subfamily. Type 2 sub-subfamily.</text>
</comment>
<evidence type="ECO:0000256" key="4">
    <source>
        <dbReference type="ARBA" id="ARBA00022722"/>
    </source>
</evidence>
<evidence type="ECO:0000256" key="8">
    <source>
        <dbReference type="ARBA" id="ARBA00022840"/>
    </source>
</evidence>
<evidence type="ECO:0000256" key="11">
    <source>
        <dbReference type="RuleBase" id="RU364106"/>
    </source>
</evidence>
<name>A0A9D9E3X6_9LACO</name>
<organism evidence="13 14">
    <name type="scientific">Candidatus Gallilactobacillus intestinavium</name>
    <dbReference type="NCBI Taxonomy" id="2840838"/>
    <lineage>
        <taxon>Bacteria</taxon>
        <taxon>Bacillati</taxon>
        <taxon>Bacillota</taxon>
        <taxon>Bacilli</taxon>
        <taxon>Lactobacillales</taxon>
        <taxon>Lactobacillaceae</taxon>
        <taxon>Lactobacillaceae incertae sedis</taxon>
        <taxon>Candidatus Gallilactobacillus</taxon>
    </lineage>
</organism>
<dbReference type="EC" id="3.1.-.-" evidence="10 11"/>
<keyword evidence="1" id="KW-0808">Transferase</keyword>
<keyword evidence="7 10" id="KW-0269">Exonuclease</keyword>
<dbReference type="SMART" id="SM00487">
    <property type="entry name" value="DEXDc"/>
    <property type="match status" value="1"/>
</dbReference>
<dbReference type="GO" id="GO:0003677">
    <property type="term" value="F:DNA binding"/>
    <property type="evidence" value="ECO:0007669"/>
    <property type="project" value="InterPro"/>
</dbReference>
<evidence type="ECO:0000313" key="14">
    <source>
        <dbReference type="Proteomes" id="UP000823614"/>
    </source>
</evidence>
<dbReference type="GO" id="GO:0006260">
    <property type="term" value="P:DNA replication"/>
    <property type="evidence" value="ECO:0007669"/>
    <property type="project" value="UniProtKB-KW"/>
</dbReference>
<evidence type="ECO:0000256" key="6">
    <source>
        <dbReference type="ARBA" id="ARBA00022801"/>
    </source>
</evidence>
<dbReference type="InterPro" id="IPR045028">
    <property type="entry name" value="DinG/Rad3-like"/>
</dbReference>
<evidence type="ECO:0000256" key="3">
    <source>
        <dbReference type="ARBA" id="ARBA00022705"/>
    </source>
</evidence>
<evidence type="ECO:0000256" key="5">
    <source>
        <dbReference type="ARBA" id="ARBA00022741"/>
    </source>
</evidence>
<feature type="binding site" evidence="10">
    <location>
        <begin position="286"/>
        <end position="293"/>
    </location>
    <ligand>
        <name>ATP</name>
        <dbReference type="ChEBI" id="CHEBI:30616"/>
    </ligand>
</feature>
<dbReference type="AlphaFoldDB" id="A0A9D9E3X6"/>